<dbReference type="AlphaFoldDB" id="A0A4Z1P0W9"/>
<name>A0A4Z1P0W9_9PEZI</name>
<dbReference type="SUPFAM" id="SSF50965">
    <property type="entry name" value="Galactose oxidase, central domain"/>
    <property type="match status" value="1"/>
</dbReference>
<evidence type="ECO:0000313" key="1">
    <source>
        <dbReference type="EMBL" id="TID17749.1"/>
    </source>
</evidence>
<organism evidence="1 2">
    <name type="scientific">Venturia nashicola</name>
    <dbReference type="NCBI Taxonomy" id="86259"/>
    <lineage>
        <taxon>Eukaryota</taxon>
        <taxon>Fungi</taxon>
        <taxon>Dikarya</taxon>
        <taxon>Ascomycota</taxon>
        <taxon>Pezizomycotina</taxon>
        <taxon>Dothideomycetes</taxon>
        <taxon>Pleosporomycetidae</taxon>
        <taxon>Venturiales</taxon>
        <taxon>Venturiaceae</taxon>
        <taxon>Venturia</taxon>
    </lineage>
</organism>
<gene>
    <name evidence="1" type="ORF">E6O75_ATG10394</name>
</gene>
<dbReference type="InterPro" id="IPR011043">
    <property type="entry name" value="Gal_Oxase/kelch_b-propeller"/>
</dbReference>
<sequence>MAPGNAWHFPSTPEALANYDSMRSPVFPVDPRTPKVIVNTVTVFIGNQFSGSDTAGDLLSADSFLHWRTTDSSWTSVALAFDKLVGNNKYFRADIPLTNITAGTQIQYYCTLIYNNREPTFLGVAGNDSTGRISATYLSEEATLPRPFTFTVATQNDQKVFTFSIDQRTERGEWSNVFSLPNVAAHASLLRTGKILMWGRRGDTKIESMNTRPAPGDPRKPATCRPWLLDLPITRNGITTADSKDAEVPFMPDGLAVNAILPKINGKPNANLFCSGHAFLPNGDLIVSGGHIEDGNGLDQSCIYEITPKPSKAASPSSFLIGLSAINKPFPSWLFRCAGTLDNNSLIPRMQG</sequence>
<accession>A0A4Z1P0W9</accession>
<comment type="caution">
    <text evidence="1">The sequence shown here is derived from an EMBL/GenBank/DDBJ whole genome shotgun (WGS) entry which is preliminary data.</text>
</comment>
<keyword evidence="2" id="KW-1185">Reference proteome</keyword>
<dbReference type="Proteomes" id="UP000298493">
    <property type="component" value="Unassembled WGS sequence"/>
</dbReference>
<reference evidence="1 2" key="1">
    <citation type="submission" date="2019-04" db="EMBL/GenBank/DDBJ databases">
        <title>High contiguity whole genome sequence and gene annotation resource for two Venturia nashicola isolates.</title>
        <authorList>
            <person name="Prokchorchik M."/>
            <person name="Won K."/>
            <person name="Lee Y."/>
            <person name="Choi E.D."/>
            <person name="Segonzac C."/>
            <person name="Sohn K.H."/>
        </authorList>
    </citation>
    <scope>NUCLEOTIDE SEQUENCE [LARGE SCALE GENOMIC DNA]</scope>
    <source>
        <strain evidence="1 2">PRI2</strain>
    </source>
</reference>
<protein>
    <submittedName>
        <fullName evidence="1">DUF1929 domain-containing protein</fullName>
    </submittedName>
</protein>
<dbReference type="Gene3D" id="2.130.10.80">
    <property type="entry name" value="Galactose oxidase/kelch, beta-propeller"/>
    <property type="match status" value="1"/>
</dbReference>
<proteinExistence type="predicted"/>
<dbReference type="EMBL" id="SNSC02000015">
    <property type="protein sequence ID" value="TID17749.1"/>
    <property type="molecule type" value="Genomic_DNA"/>
</dbReference>
<dbReference type="InterPro" id="IPR037293">
    <property type="entry name" value="Gal_Oxidase_central_sf"/>
</dbReference>
<evidence type="ECO:0000313" key="2">
    <source>
        <dbReference type="Proteomes" id="UP000298493"/>
    </source>
</evidence>